<protein>
    <submittedName>
        <fullName evidence="1">Uncharacterized protein</fullName>
    </submittedName>
</protein>
<reference evidence="1 2" key="1">
    <citation type="submission" date="2013-08" db="EMBL/GenBank/DDBJ databases">
        <authorList>
            <person name="Weinstock G."/>
            <person name="Sodergren E."/>
            <person name="Wylie T."/>
            <person name="Fulton L."/>
            <person name="Fulton R."/>
            <person name="Fronick C."/>
            <person name="O'Laughlin M."/>
            <person name="Godfrey J."/>
            <person name="Miner T."/>
            <person name="Herter B."/>
            <person name="Appelbaum E."/>
            <person name="Cordes M."/>
            <person name="Lek S."/>
            <person name="Wollam A."/>
            <person name="Pepin K.H."/>
            <person name="Palsikar V.B."/>
            <person name="Mitreva M."/>
            <person name="Wilson R.K."/>
        </authorList>
    </citation>
    <scope>NUCLEOTIDE SEQUENCE [LARGE SCALE GENOMIC DNA]</scope>
    <source>
        <strain evidence="1 2">ATCC 15930</strain>
    </source>
</reference>
<comment type="caution">
    <text evidence="1">The sequence shown here is derived from an EMBL/GenBank/DDBJ whole genome shotgun (WGS) entry which is preliminary data.</text>
</comment>
<dbReference type="PATRIC" id="fig|1122985.7.peg.2072"/>
<evidence type="ECO:0000313" key="1">
    <source>
        <dbReference type="EMBL" id="KDR51949.1"/>
    </source>
</evidence>
<organism evidence="1 2">
    <name type="scientific">Hoylesella loescheii DSM 19665 = JCM 12249 = ATCC 15930</name>
    <dbReference type="NCBI Taxonomy" id="1122985"/>
    <lineage>
        <taxon>Bacteria</taxon>
        <taxon>Pseudomonadati</taxon>
        <taxon>Bacteroidota</taxon>
        <taxon>Bacteroidia</taxon>
        <taxon>Bacteroidales</taxon>
        <taxon>Prevotellaceae</taxon>
        <taxon>Hoylesella</taxon>
    </lineage>
</organism>
<keyword evidence="2" id="KW-1185">Reference proteome</keyword>
<name>A0A069QIP8_HOYLO</name>
<dbReference type="EMBL" id="JNGW01000086">
    <property type="protein sequence ID" value="KDR51949.1"/>
    <property type="molecule type" value="Genomic_DNA"/>
</dbReference>
<proteinExistence type="predicted"/>
<accession>A0A069QIP8</accession>
<dbReference type="AlphaFoldDB" id="A0A069QIP8"/>
<gene>
    <name evidence="1" type="ORF">HMPREF1991_01999</name>
</gene>
<dbReference type="HOGENOM" id="CLU_3314645_0_0_10"/>
<sequence>MFYGIMLWQLLKKVEKALCTCIIVGKFLILHINKRKTER</sequence>
<evidence type="ECO:0000313" key="2">
    <source>
        <dbReference type="Proteomes" id="UP000027442"/>
    </source>
</evidence>
<dbReference type="Proteomes" id="UP000027442">
    <property type="component" value="Unassembled WGS sequence"/>
</dbReference>